<dbReference type="GO" id="GO:0016787">
    <property type="term" value="F:hydrolase activity"/>
    <property type="evidence" value="ECO:0007669"/>
    <property type="project" value="UniProtKB-KW"/>
</dbReference>
<reference evidence="8 9" key="1">
    <citation type="submission" date="2019-09" db="EMBL/GenBank/DDBJ databases">
        <title>Bird 10,000 Genomes (B10K) Project - Family phase.</title>
        <authorList>
            <person name="Zhang G."/>
        </authorList>
    </citation>
    <scope>NUCLEOTIDE SEQUENCE [LARGE SCALE GENOMIC DNA]</scope>
    <source>
        <strain evidence="8">B10K-DU-029-51</strain>
    </source>
</reference>
<gene>
    <name evidence="8" type="primary">Ervk6_0</name>
    <name evidence="8" type="ORF">PARPUN_R14738</name>
</gene>
<dbReference type="Gene3D" id="3.30.420.10">
    <property type="entry name" value="Ribonuclease H-like superfamily/Ribonuclease H"/>
    <property type="match status" value="1"/>
</dbReference>
<evidence type="ECO:0000313" key="9">
    <source>
        <dbReference type="Proteomes" id="UP000570592"/>
    </source>
</evidence>
<accession>A0A7L3I0V8</accession>
<keyword evidence="3" id="KW-0540">Nuclease</keyword>
<evidence type="ECO:0000256" key="5">
    <source>
        <dbReference type="ARBA" id="ARBA00022801"/>
    </source>
</evidence>
<organism evidence="8 9">
    <name type="scientific">Pardalotus punctatus</name>
    <name type="common">spotted pardalote</name>
    <dbReference type="NCBI Taxonomy" id="254575"/>
    <lineage>
        <taxon>Eukaryota</taxon>
        <taxon>Metazoa</taxon>
        <taxon>Chordata</taxon>
        <taxon>Craniata</taxon>
        <taxon>Vertebrata</taxon>
        <taxon>Euteleostomi</taxon>
        <taxon>Archelosauria</taxon>
        <taxon>Archosauria</taxon>
        <taxon>Dinosauria</taxon>
        <taxon>Saurischia</taxon>
        <taxon>Theropoda</taxon>
        <taxon>Coelurosauria</taxon>
        <taxon>Aves</taxon>
        <taxon>Neognathae</taxon>
        <taxon>Neoaves</taxon>
        <taxon>Telluraves</taxon>
        <taxon>Australaves</taxon>
        <taxon>Passeriformes</taxon>
        <taxon>Meliphagoidea</taxon>
        <taxon>Pardalotidae</taxon>
        <taxon>Pardalotus</taxon>
    </lineage>
</organism>
<comment type="caution">
    <text evidence="8">The sequence shown here is derived from an EMBL/GenBank/DDBJ whole genome shotgun (WGS) entry which is preliminary data.</text>
</comment>
<feature type="domain" description="Integrase catalytic" evidence="7">
    <location>
        <begin position="1"/>
        <end position="61"/>
    </location>
</feature>
<dbReference type="GO" id="GO:0015074">
    <property type="term" value="P:DNA integration"/>
    <property type="evidence" value="ECO:0007669"/>
    <property type="project" value="InterPro"/>
</dbReference>
<keyword evidence="1" id="KW-0808">Transferase</keyword>
<evidence type="ECO:0000256" key="2">
    <source>
        <dbReference type="ARBA" id="ARBA00022695"/>
    </source>
</evidence>
<keyword evidence="9" id="KW-1185">Reference proteome</keyword>
<dbReference type="PROSITE" id="PS50994">
    <property type="entry name" value="INTEGRASE"/>
    <property type="match status" value="1"/>
</dbReference>
<dbReference type="SUPFAM" id="SSF53098">
    <property type="entry name" value="Ribonuclease H-like"/>
    <property type="match status" value="1"/>
</dbReference>
<feature type="non-terminal residue" evidence="8">
    <location>
        <position position="1"/>
    </location>
</feature>
<dbReference type="InterPro" id="IPR036397">
    <property type="entry name" value="RNaseH_sf"/>
</dbReference>
<keyword evidence="6" id="KW-0695">RNA-directed DNA polymerase</keyword>
<keyword evidence="5" id="KW-0378">Hydrolase</keyword>
<dbReference type="PANTHER" id="PTHR41694">
    <property type="entry name" value="ENDOGENOUS RETROVIRUS GROUP K MEMBER POL PROTEIN"/>
    <property type="match status" value="1"/>
</dbReference>
<evidence type="ECO:0000256" key="1">
    <source>
        <dbReference type="ARBA" id="ARBA00022679"/>
    </source>
</evidence>
<dbReference type="GO" id="GO:0003964">
    <property type="term" value="F:RNA-directed DNA polymerase activity"/>
    <property type="evidence" value="ECO:0007669"/>
    <property type="project" value="UniProtKB-KW"/>
</dbReference>
<feature type="non-terminal residue" evidence="8">
    <location>
        <position position="61"/>
    </location>
</feature>
<dbReference type="InterPro" id="IPR001584">
    <property type="entry name" value="Integrase_cat-core"/>
</dbReference>
<evidence type="ECO:0000313" key="8">
    <source>
        <dbReference type="EMBL" id="NXU10291.1"/>
    </source>
</evidence>
<dbReference type="GO" id="GO:0035613">
    <property type="term" value="F:RNA stem-loop binding"/>
    <property type="evidence" value="ECO:0007669"/>
    <property type="project" value="TreeGrafter"/>
</dbReference>
<dbReference type="PANTHER" id="PTHR41694:SF3">
    <property type="entry name" value="RNA-DIRECTED DNA POLYMERASE-RELATED"/>
    <property type="match status" value="1"/>
</dbReference>
<dbReference type="Proteomes" id="UP000570592">
    <property type="component" value="Unassembled WGS sequence"/>
</dbReference>
<dbReference type="InterPro" id="IPR012337">
    <property type="entry name" value="RNaseH-like_sf"/>
</dbReference>
<name>A0A7L3I0V8_9PASS</name>
<evidence type="ECO:0000256" key="4">
    <source>
        <dbReference type="ARBA" id="ARBA00022759"/>
    </source>
</evidence>
<keyword evidence="4" id="KW-0255">Endonuclease</keyword>
<protein>
    <submittedName>
        <fullName evidence="8">POK6 protein</fullName>
    </submittedName>
</protein>
<evidence type="ECO:0000256" key="6">
    <source>
        <dbReference type="ARBA" id="ARBA00022918"/>
    </source>
</evidence>
<evidence type="ECO:0000259" key="7">
    <source>
        <dbReference type="PROSITE" id="PS50994"/>
    </source>
</evidence>
<proteinExistence type="predicted"/>
<dbReference type="AlphaFoldDB" id="A0A7L3I0V8"/>
<dbReference type="EMBL" id="VZTX01006131">
    <property type="protein sequence ID" value="NXU10291.1"/>
    <property type="molecule type" value="Genomic_DNA"/>
</dbReference>
<dbReference type="GO" id="GO:0004519">
    <property type="term" value="F:endonuclease activity"/>
    <property type="evidence" value="ECO:0007669"/>
    <property type="project" value="UniProtKB-KW"/>
</dbReference>
<evidence type="ECO:0000256" key="3">
    <source>
        <dbReference type="ARBA" id="ARBA00022722"/>
    </source>
</evidence>
<sequence length="61" mass="6808">HHHFLAAFATLGMPQHIKTDNGPAYISHSLSTFFALWGVQHTTWIPHSPTGQAVIEWARST</sequence>
<keyword evidence="2" id="KW-0548">Nucleotidyltransferase</keyword>